<proteinExistence type="predicted"/>
<comment type="caution">
    <text evidence="3">The sequence shown here is derived from an EMBL/GenBank/DDBJ whole genome shotgun (WGS) entry which is preliminary data.</text>
</comment>
<dbReference type="EMBL" id="SLWX01000013">
    <property type="protein sequence ID" value="TCO74500.1"/>
    <property type="molecule type" value="Genomic_DNA"/>
</dbReference>
<protein>
    <submittedName>
        <fullName evidence="3">Putative membrane protein</fullName>
    </submittedName>
</protein>
<keyword evidence="2" id="KW-0472">Membrane</keyword>
<reference evidence="3 4" key="1">
    <citation type="submission" date="2019-03" db="EMBL/GenBank/DDBJ databases">
        <title>Genomic Encyclopedia of Type Strains, Phase IV (KMG-IV): sequencing the most valuable type-strain genomes for metagenomic binning, comparative biology and taxonomic classification.</title>
        <authorList>
            <person name="Goeker M."/>
        </authorList>
    </citation>
    <scope>NUCLEOTIDE SEQUENCE [LARGE SCALE GENOMIC DNA]</scope>
    <source>
        <strain evidence="3 4">DSM 23344</strain>
    </source>
</reference>
<evidence type="ECO:0000313" key="3">
    <source>
        <dbReference type="EMBL" id="TCO74500.1"/>
    </source>
</evidence>
<evidence type="ECO:0000256" key="1">
    <source>
        <dbReference type="SAM" id="MobiDB-lite"/>
    </source>
</evidence>
<dbReference type="AlphaFoldDB" id="A0A4V2SB88"/>
<dbReference type="InterPro" id="IPR018723">
    <property type="entry name" value="DUF2254_membrane"/>
</dbReference>
<keyword evidence="4" id="KW-1185">Reference proteome</keyword>
<feature type="transmembrane region" description="Helical" evidence="2">
    <location>
        <begin position="156"/>
        <end position="176"/>
    </location>
</feature>
<feature type="region of interest" description="Disordered" evidence="1">
    <location>
        <begin position="208"/>
        <end position="233"/>
    </location>
</feature>
<feature type="compositionally biased region" description="Basic and acidic residues" evidence="1">
    <location>
        <begin position="208"/>
        <end position="219"/>
    </location>
</feature>
<feature type="transmembrane region" description="Helical" evidence="2">
    <location>
        <begin position="28"/>
        <end position="49"/>
    </location>
</feature>
<accession>A0A4V2SB88</accession>
<sequence length="458" mass="49065">MIESVAGGKGFAMNATLLKLWERLQSSFWFLPSLMALGSGLLAIALVMLDEAWGNAWLATQPWARGWMYGGDADGASDVLGIIAGSMIAIAGVVFSMTLVALSLASSQFGPRLLRNFMRDRVNQAVLGTFIATFLYSLLVLRSIRHVGDAAFVPHIAVSVSVMFALLSLGVFIYFIHHVAVSIQGNEIVARVASELMDCIDSLAVDERSSSDSRGHGGREACAAGQAGSDGEPGQILCHTDGYLQIIDSDTLLALAVRTDTVLEVVCRAGHYAIRDTPIVRVWPSDAVDSALEREVREAFAFGNQRTSAQDMEFPLDQLVEVAVRALSPGINDPFTAINCVDRLGSALARLAAIELASPDRCDESGVRRVLIPAFRFPAMLDAACNPIRQCAQSSAPVSIRLLEVLQVIAAAASTEKNRRAVGRQARMIAHGVCDGLLEENDRSAVEERLQAVLGAVA</sequence>
<evidence type="ECO:0000313" key="4">
    <source>
        <dbReference type="Proteomes" id="UP000294980"/>
    </source>
</evidence>
<evidence type="ECO:0000256" key="2">
    <source>
        <dbReference type="SAM" id="Phobius"/>
    </source>
</evidence>
<dbReference type="Proteomes" id="UP000294980">
    <property type="component" value="Unassembled WGS sequence"/>
</dbReference>
<keyword evidence="2" id="KW-0812">Transmembrane</keyword>
<dbReference type="Pfam" id="PF10011">
    <property type="entry name" value="DUF2254"/>
    <property type="match status" value="1"/>
</dbReference>
<gene>
    <name evidence="3" type="ORF">EV688_11354</name>
</gene>
<name>A0A4V2SB88_9GAMM</name>
<feature type="transmembrane region" description="Helical" evidence="2">
    <location>
        <begin position="79"/>
        <end position="104"/>
    </location>
</feature>
<keyword evidence="2" id="KW-1133">Transmembrane helix</keyword>
<feature type="transmembrane region" description="Helical" evidence="2">
    <location>
        <begin position="125"/>
        <end position="144"/>
    </location>
</feature>
<organism evidence="3 4">
    <name type="scientific">Chromatocurvus halotolerans</name>
    <dbReference type="NCBI Taxonomy" id="1132028"/>
    <lineage>
        <taxon>Bacteria</taxon>
        <taxon>Pseudomonadati</taxon>
        <taxon>Pseudomonadota</taxon>
        <taxon>Gammaproteobacteria</taxon>
        <taxon>Cellvibrionales</taxon>
        <taxon>Halieaceae</taxon>
        <taxon>Chromatocurvus</taxon>
    </lineage>
</organism>